<dbReference type="OrthoDB" id="10559558at2759"/>
<keyword evidence="2" id="KW-1185">Reference proteome</keyword>
<evidence type="ECO:0000313" key="1">
    <source>
        <dbReference type="EMBL" id="KRY40735.1"/>
    </source>
</evidence>
<evidence type="ECO:0000313" key="2">
    <source>
        <dbReference type="Proteomes" id="UP000054776"/>
    </source>
</evidence>
<dbReference type="InParanoid" id="A0A0V1BUQ6"/>
<comment type="caution">
    <text evidence="1">The sequence shown here is derived from an EMBL/GenBank/DDBJ whole genome shotgun (WGS) entry which is preliminary data.</text>
</comment>
<proteinExistence type="predicted"/>
<accession>A0A0V1BUQ6</accession>
<dbReference type="AlphaFoldDB" id="A0A0V1BUQ6"/>
<name>A0A0V1BUQ6_TRISP</name>
<dbReference type="Proteomes" id="UP000054776">
    <property type="component" value="Unassembled WGS sequence"/>
</dbReference>
<reference evidence="1 2" key="1">
    <citation type="submission" date="2015-01" db="EMBL/GenBank/DDBJ databases">
        <title>Evolution of Trichinella species and genotypes.</title>
        <authorList>
            <person name="Korhonen P.K."/>
            <person name="Edoardo P."/>
            <person name="Giuseppe L.R."/>
            <person name="Gasser R.B."/>
        </authorList>
    </citation>
    <scope>NUCLEOTIDE SEQUENCE [LARGE SCALE GENOMIC DNA]</scope>
    <source>
        <strain evidence="1">ISS3</strain>
    </source>
</reference>
<dbReference type="EMBL" id="JYDH01000011">
    <property type="protein sequence ID" value="KRY40735.1"/>
    <property type="molecule type" value="Genomic_DNA"/>
</dbReference>
<gene>
    <name evidence="1" type="ORF">T01_1771</name>
</gene>
<sequence>MPANIVSITFWKIAGAEATPNGKSSWIPHPAQLVNTLLISPIWKMFSHLSMPGRDFQASKLGMSQPSSYGEIGAYSNLTIRVFTVTIGAAQADLSIGISTPMSTYRSNSFSTASCIVNANGKWYNSIPQLNVCLYLCTMLKAIFKHNWKFSAHVILCTRLNCINFLLICKERAKSFSCSECVDPILTHHIGHSVFGHSNNSFLVPVLPSTVTIVSPFRFTSCPVKLRNITVALFRFRLSMIFHHSGLTMVTAVPVSSSIRVDLPLILTVTSKLCARSLTA</sequence>
<protein>
    <submittedName>
        <fullName evidence="1">Uncharacterized protein</fullName>
    </submittedName>
</protein>
<organism evidence="1 2">
    <name type="scientific">Trichinella spiralis</name>
    <name type="common">Trichina worm</name>
    <dbReference type="NCBI Taxonomy" id="6334"/>
    <lineage>
        <taxon>Eukaryota</taxon>
        <taxon>Metazoa</taxon>
        <taxon>Ecdysozoa</taxon>
        <taxon>Nematoda</taxon>
        <taxon>Enoplea</taxon>
        <taxon>Dorylaimia</taxon>
        <taxon>Trichinellida</taxon>
        <taxon>Trichinellidae</taxon>
        <taxon>Trichinella</taxon>
    </lineage>
</organism>